<dbReference type="PANTHER" id="PTHR20842">
    <property type="entry name" value="PROTEASE S51 ALPHA-ASPARTYL DIPEPTIDASE"/>
    <property type="match status" value="1"/>
</dbReference>
<dbReference type="EMBL" id="FNCJ01000001">
    <property type="protein sequence ID" value="SDF82600.1"/>
    <property type="molecule type" value="Genomic_DNA"/>
</dbReference>
<accession>A0A1G7PAV7</accession>
<dbReference type="InterPro" id="IPR005320">
    <property type="entry name" value="Peptidase_S51"/>
</dbReference>
<evidence type="ECO:0000256" key="2">
    <source>
        <dbReference type="ARBA" id="ARBA00022670"/>
    </source>
</evidence>
<dbReference type="Proteomes" id="UP000199706">
    <property type="component" value="Unassembled WGS sequence"/>
</dbReference>
<dbReference type="PANTHER" id="PTHR20842:SF0">
    <property type="entry name" value="ALPHA-ASPARTYL DIPEPTIDASE"/>
    <property type="match status" value="1"/>
</dbReference>
<keyword evidence="4" id="KW-0720">Serine protease</keyword>
<keyword evidence="2" id="KW-0645">Protease</keyword>
<dbReference type="SUPFAM" id="SSF52317">
    <property type="entry name" value="Class I glutamine amidotransferase-like"/>
    <property type="match status" value="1"/>
</dbReference>
<dbReference type="InterPro" id="IPR029062">
    <property type="entry name" value="Class_I_gatase-like"/>
</dbReference>
<sequence>MRRILAIGGGGFMMEDARSPIDEHVMSLTGKARPRICYLATPSGDLPAHLDKFHAAYGNMGCETSHLAFFRQPDSRSILVADFRTRLLEQDAIYVGGGNTKSALAVWRQWGLDTVLREAWERGVLLAGMSAGAMCWFEAGLTDSFWGAAYRPLDCLGLLPGGCAVHYSGDPKKRETLHAAQLAGKIPPSIAIDDFAAALYVGTSLDTVFSWRSGSTAYQAYREGDKVIETALPIKQIGG</sequence>
<dbReference type="GO" id="GO:0006508">
    <property type="term" value="P:proteolysis"/>
    <property type="evidence" value="ECO:0007669"/>
    <property type="project" value="UniProtKB-KW"/>
</dbReference>
<dbReference type="RefSeq" id="WP_176860722.1">
    <property type="nucleotide sequence ID" value="NZ_FNCJ01000001.1"/>
</dbReference>
<evidence type="ECO:0000313" key="6">
    <source>
        <dbReference type="Proteomes" id="UP000199706"/>
    </source>
</evidence>
<evidence type="ECO:0000256" key="4">
    <source>
        <dbReference type="ARBA" id="ARBA00022825"/>
    </source>
</evidence>
<protein>
    <submittedName>
        <fullName evidence="5">Peptidase E</fullName>
    </submittedName>
</protein>
<organism evidence="5 6">
    <name type="scientific">Paraburkholderia phenazinium</name>
    <dbReference type="NCBI Taxonomy" id="60549"/>
    <lineage>
        <taxon>Bacteria</taxon>
        <taxon>Pseudomonadati</taxon>
        <taxon>Pseudomonadota</taxon>
        <taxon>Betaproteobacteria</taxon>
        <taxon>Burkholderiales</taxon>
        <taxon>Burkholderiaceae</taxon>
        <taxon>Paraburkholderia</taxon>
    </lineage>
</organism>
<dbReference type="AlphaFoldDB" id="A0A1G7PAV7"/>
<keyword evidence="3" id="KW-0378">Hydrolase</keyword>
<dbReference type="GO" id="GO:0008236">
    <property type="term" value="F:serine-type peptidase activity"/>
    <property type="evidence" value="ECO:0007669"/>
    <property type="project" value="UniProtKB-KW"/>
</dbReference>
<dbReference type="Pfam" id="PF03575">
    <property type="entry name" value="Peptidase_S51"/>
    <property type="match status" value="1"/>
</dbReference>
<evidence type="ECO:0000313" key="5">
    <source>
        <dbReference type="EMBL" id="SDF82600.1"/>
    </source>
</evidence>
<dbReference type="CDD" id="cd03146">
    <property type="entry name" value="GAT1_Peptidase_E"/>
    <property type="match status" value="1"/>
</dbReference>
<evidence type="ECO:0000256" key="3">
    <source>
        <dbReference type="ARBA" id="ARBA00022801"/>
    </source>
</evidence>
<evidence type="ECO:0000256" key="1">
    <source>
        <dbReference type="ARBA" id="ARBA00006534"/>
    </source>
</evidence>
<gene>
    <name evidence="5" type="ORF">SAMN05216466_101196</name>
</gene>
<comment type="similarity">
    <text evidence="1">Belongs to the peptidase S51 family.</text>
</comment>
<name>A0A1G7PAV7_9BURK</name>
<dbReference type="Gene3D" id="3.40.50.880">
    <property type="match status" value="1"/>
</dbReference>
<reference evidence="5 6" key="1">
    <citation type="submission" date="2016-10" db="EMBL/GenBank/DDBJ databases">
        <authorList>
            <person name="de Groot N.N."/>
        </authorList>
    </citation>
    <scope>NUCLEOTIDE SEQUENCE [LARGE SCALE GENOMIC DNA]</scope>
    <source>
        <strain evidence="5 6">LMG 2247</strain>
    </source>
</reference>
<proteinExistence type="inferred from homology"/>